<dbReference type="InterPro" id="IPR029058">
    <property type="entry name" value="AB_hydrolase_fold"/>
</dbReference>
<dbReference type="OMA" id="SMSMEIL"/>
<dbReference type="SUPFAM" id="SSF53474">
    <property type="entry name" value="alpha/beta-Hydrolases"/>
    <property type="match status" value="1"/>
</dbReference>
<organism evidence="3 4">
    <name type="scientific">Thelohanellus kitauei</name>
    <name type="common">Myxosporean</name>
    <dbReference type="NCBI Taxonomy" id="669202"/>
    <lineage>
        <taxon>Eukaryota</taxon>
        <taxon>Metazoa</taxon>
        <taxon>Cnidaria</taxon>
        <taxon>Myxozoa</taxon>
        <taxon>Myxosporea</taxon>
        <taxon>Bivalvulida</taxon>
        <taxon>Platysporina</taxon>
        <taxon>Myxobolidae</taxon>
        <taxon>Thelohanellus</taxon>
    </lineage>
</organism>
<protein>
    <submittedName>
        <fullName evidence="3">Acylamino-acid-releasing enzyme</fullName>
    </submittedName>
</protein>
<evidence type="ECO:0000313" key="4">
    <source>
        <dbReference type="Proteomes" id="UP000031668"/>
    </source>
</evidence>
<dbReference type="GO" id="GO:0004252">
    <property type="term" value="F:serine-type endopeptidase activity"/>
    <property type="evidence" value="ECO:0007669"/>
    <property type="project" value="TreeGrafter"/>
</dbReference>
<comment type="caution">
    <text evidence="3">The sequence shown here is derived from an EMBL/GenBank/DDBJ whole genome shotgun (WGS) entry which is preliminary data.</text>
</comment>
<sequence>MTTNLRVVAEAGLPASSAISLEVKYLDQLYQKSPISFANNVHLMKLKVNNPVLLLLGSDDKRVTMDQGLQFYRNLKARNCDVKVMIYQDGHTLESSEIQTSMSMEILNFLKRITAKSKTQ</sequence>
<accession>A0A0C2MUD8</accession>
<evidence type="ECO:0000259" key="2">
    <source>
        <dbReference type="Pfam" id="PF00326"/>
    </source>
</evidence>
<evidence type="ECO:0000256" key="1">
    <source>
        <dbReference type="ARBA" id="ARBA00022801"/>
    </source>
</evidence>
<dbReference type="PANTHER" id="PTHR42776">
    <property type="entry name" value="SERINE PEPTIDASE S9 FAMILY MEMBER"/>
    <property type="match status" value="1"/>
</dbReference>
<keyword evidence="1" id="KW-0378">Hydrolase</keyword>
<name>A0A0C2MUD8_THEKT</name>
<dbReference type="EMBL" id="JWZT01003083">
    <property type="protein sequence ID" value="KII67780.1"/>
    <property type="molecule type" value="Genomic_DNA"/>
</dbReference>
<dbReference type="PANTHER" id="PTHR42776:SF4">
    <property type="entry name" value="ACYLAMINO-ACID-RELEASING ENZYME"/>
    <property type="match status" value="1"/>
</dbReference>
<proteinExistence type="predicted"/>
<dbReference type="Proteomes" id="UP000031668">
    <property type="component" value="Unassembled WGS sequence"/>
</dbReference>
<dbReference type="Gene3D" id="3.40.50.1820">
    <property type="entry name" value="alpha/beta hydrolase"/>
    <property type="match status" value="1"/>
</dbReference>
<feature type="domain" description="Peptidase S9 prolyl oligopeptidase catalytic" evidence="2">
    <location>
        <begin position="28"/>
        <end position="115"/>
    </location>
</feature>
<gene>
    <name evidence="3" type="ORF">RF11_15741</name>
</gene>
<reference evidence="3 4" key="1">
    <citation type="journal article" date="2014" name="Genome Biol. Evol.">
        <title>The genome of the myxosporean Thelohanellus kitauei shows adaptations to nutrient acquisition within its fish host.</title>
        <authorList>
            <person name="Yang Y."/>
            <person name="Xiong J."/>
            <person name="Zhou Z."/>
            <person name="Huo F."/>
            <person name="Miao W."/>
            <person name="Ran C."/>
            <person name="Liu Y."/>
            <person name="Zhang J."/>
            <person name="Feng J."/>
            <person name="Wang M."/>
            <person name="Wang M."/>
            <person name="Wang L."/>
            <person name="Yao B."/>
        </authorList>
    </citation>
    <scope>NUCLEOTIDE SEQUENCE [LARGE SCALE GENOMIC DNA]</scope>
    <source>
        <strain evidence="3">Wuqing</strain>
    </source>
</reference>
<dbReference type="GO" id="GO:0006508">
    <property type="term" value="P:proteolysis"/>
    <property type="evidence" value="ECO:0007669"/>
    <property type="project" value="InterPro"/>
</dbReference>
<dbReference type="AlphaFoldDB" id="A0A0C2MUD8"/>
<evidence type="ECO:0000313" key="3">
    <source>
        <dbReference type="EMBL" id="KII67780.1"/>
    </source>
</evidence>
<keyword evidence="4" id="KW-1185">Reference proteome</keyword>
<dbReference type="Pfam" id="PF00326">
    <property type="entry name" value="Peptidase_S9"/>
    <property type="match status" value="1"/>
</dbReference>
<dbReference type="InterPro" id="IPR001375">
    <property type="entry name" value="Peptidase_S9_cat"/>
</dbReference>